<keyword evidence="2" id="KW-1185">Reference proteome</keyword>
<organism evidence="1 2">
    <name type="scientific">Diceros bicornis minor</name>
    <name type="common">South-central black rhinoceros</name>
    <dbReference type="NCBI Taxonomy" id="77932"/>
    <lineage>
        <taxon>Eukaryota</taxon>
        <taxon>Metazoa</taxon>
        <taxon>Chordata</taxon>
        <taxon>Craniata</taxon>
        <taxon>Vertebrata</taxon>
        <taxon>Euteleostomi</taxon>
        <taxon>Mammalia</taxon>
        <taxon>Eutheria</taxon>
        <taxon>Laurasiatheria</taxon>
        <taxon>Perissodactyla</taxon>
        <taxon>Rhinocerotidae</taxon>
        <taxon>Diceros</taxon>
    </lineage>
</organism>
<protein>
    <submittedName>
        <fullName evidence="1">Uncharacterized protein</fullName>
    </submittedName>
</protein>
<reference evidence="1 2" key="1">
    <citation type="journal article" date="2020" name="Mol. Biol. Evol.">
        <title>Interspecific Gene Flow and the Evolution of Specialization in Black and White Rhinoceros.</title>
        <authorList>
            <person name="Moodley Y."/>
            <person name="Westbury M.V."/>
            <person name="Russo I.M."/>
            <person name="Gopalakrishnan S."/>
            <person name="Rakotoarivelo A."/>
            <person name="Olsen R.A."/>
            <person name="Prost S."/>
            <person name="Tunstall T."/>
            <person name="Ryder O.A."/>
            <person name="Dalen L."/>
            <person name="Bruford M.W."/>
        </authorList>
    </citation>
    <scope>NUCLEOTIDE SEQUENCE [LARGE SCALE GENOMIC DNA]</scope>
    <source>
        <strain evidence="1">SBR-YM</strain>
        <tissue evidence="1">Skin</tissue>
    </source>
</reference>
<dbReference type="Proteomes" id="UP000551758">
    <property type="component" value="Unassembled WGS sequence"/>
</dbReference>
<evidence type="ECO:0000313" key="1">
    <source>
        <dbReference type="EMBL" id="KAF5917518.1"/>
    </source>
</evidence>
<dbReference type="InterPro" id="IPR021900">
    <property type="entry name" value="DUF3512"/>
</dbReference>
<accession>A0A7J7EP63</accession>
<sequence length="245" mass="28704">MKILSQEKIPGLKQSSLQKRADLQKIKGILPSPLGRANAENKKKDDILEDKFKQQIRKRTKAGWLLLLEELEEADRKLLNNQCDFERKKSNGTITRGLLHPVDPMIAEPRLLPCKTRNKTRRLQCGLNILHGFKEEKNKERLIFQVSSASITFWPYSKIIHMNLDEDIILLRELQEAHERLSTNCLSQSLRILLYREYLPEQVTDHLKALAQQKQKHFLIRNTEDNSIHIFSFFRNNNKNSTVTR</sequence>
<comment type="caution">
    <text evidence="1">The sequence shown here is derived from an EMBL/GenBank/DDBJ whole genome shotgun (WGS) entry which is preliminary data.</text>
</comment>
<evidence type="ECO:0000313" key="2">
    <source>
        <dbReference type="Proteomes" id="UP000551758"/>
    </source>
</evidence>
<gene>
    <name evidence="1" type="ORF">HPG69_017410</name>
</gene>
<dbReference type="AlphaFoldDB" id="A0A7J7EP63"/>
<proteinExistence type="predicted"/>
<dbReference type="EMBL" id="JACDTQ010002544">
    <property type="protein sequence ID" value="KAF5917518.1"/>
    <property type="molecule type" value="Genomic_DNA"/>
</dbReference>
<dbReference type="Pfam" id="PF12024">
    <property type="entry name" value="DUF3512"/>
    <property type="match status" value="1"/>
</dbReference>
<name>A0A7J7EP63_DICBM</name>